<dbReference type="AlphaFoldDB" id="A0A101M1T6"/>
<dbReference type="InterPro" id="IPR043502">
    <property type="entry name" value="DNA/RNA_pol_sf"/>
</dbReference>
<feature type="domain" description="Reverse transcriptase" evidence="1">
    <location>
        <begin position="24"/>
        <end position="179"/>
    </location>
</feature>
<organism evidence="2">
    <name type="scientific">Picea glauca</name>
    <name type="common">White spruce</name>
    <name type="synonym">Pinus glauca</name>
    <dbReference type="NCBI Taxonomy" id="3330"/>
    <lineage>
        <taxon>Eukaryota</taxon>
        <taxon>Viridiplantae</taxon>
        <taxon>Streptophyta</taxon>
        <taxon>Embryophyta</taxon>
        <taxon>Tracheophyta</taxon>
        <taxon>Spermatophyta</taxon>
        <taxon>Pinopsida</taxon>
        <taxon>Pinidae</taxon>
        <taxon>Conifers I</taxon>
        <taxon>Pinales</taxon>
        <taxon>Pinaceae</taxon>
        <taxon>Picea</taxon>
    </lineage>
</organism>
<evidence type="ECO:0000259" key="1">
    <source>
        <dbReference type="Pfam" id="PF00078"/>
    </source>
</evidence>
<protein>
    <recommendedName>
        <fullName evidence="1">Reverse transcriptase domain-containing protein</fullName>
    </recommendedName>
</protein>
<reference evidence="2" key="1">
    <citation type="journal article" date="2015" name="Genome Biol. Evol.">
        <title>Organellar Genomes of White Spruce (Picea glauca): Assembly and Annotation.</title>
        <authorList>
            <person name="Jackman S.D."/>
            <person name="Warren R.L."/>
            <person name="Gibb E.A."/>
            <person name="Vandervalk B.P."/>
            <person name="Mohamadi H."/>
            <person name="Chu J."/>
            <person name="Raymond A."/>
            <person name="Pleasance S."/>
            <person name="Coope R."/>
            <person name="Wildung M.R."/>
            <person name="Ritland C.E."/>
            <person name="Bousquet J."/>
            <person name="Jones S.J."/>
            <person name="Bohlmann J."/>
            <person name="Birol I."/>
        </authorList>
    </citation>
    <scope>NUCLEOTIDE SEQUENCE [LARGE SCALE GENOMIC DNA]</scope>
    <source>
        <tissue evidence="2">Flushing bud</tissue>
    </source>
</reference>
<gene>
    <name evidence="2" type="ORF">ABT39_MTgene3896</name>
</gene>
<dbReference type="Gene3D" id="3.10.10.10">
    <property type="entry name" value="HIV Type 1 Reverse Transcriptase, subunit A, domain 1"/>
    <property type="match status" value="1"/>
</dbReference>
<comment type="caution">
    <text evidence="2">The sequence shown here is derived from an EMBL/GenBank/DDBJ whole genome shotgun (WGS) entry which is preliminary data.</text>
</comment>
<dbReference type="Pfam" id="PF00078">
    <property type="entry name" value="RVT_1"/>
    <property type="match status" value="1"/>
</dbReference>
<dbReference type="PANTHER" id="PTHR24559:SF444">
    <property type="entry name" value="REVERSE TRANSCRIPTASE DOMAIN-CONTAINING PROTEIN"/>
    <property type="match status" value="1"/>
</dbReference>
<keyword evidence="2" id="KW-0496">Mitochondrion</keyword>
<dbReference type="InterPro" id="IPR000477">
    <property type="entry name" value="RT_dom"/>
</dbReference>
<dbReference type="InterPro" id="IPR053134">
    <property type="entry name" value="RNA-dir_DNA_polymerase"/>
</dbReference>
<sequence>MLVAGLIFPVDEYDWVSPIVIQSKKDMKYIRVCVDFRSLNVACIHDPFPTPFSDEVLDQVARKEAYSFTIGFSVYHKVRIVEEDKRKTTFTTKWGSFAYNVMPFGLNNAPFLFYRIMISIFRDFIHKFLEVYMDYYTMYGLLKAHLGLLRLMFDRCGQIQISLNLKKCIFYVPFGSLLGHVVCKEGVMVDPAKITVIVNLPSLMNVRQLRSTLGNMGYYRRFIRDYTTITAPLEQLLKKMEWKRKVYQH</sequence>
<dbReference type="PANTHER" id="PTHR24559">
    <property type="entry name" value="TRANSPOSON TY3-I GAG-POL POLYPROTEIN"/>
    <property type="match status" value="1"/>
</dbReference>
<dbReference type="CDD" id="cd01647">
    <property type="entry name" value="RT_LTR"/>
    <property type="match status" value="1"/>
</dbReference>
<geneLocation type="mitochondrion" evidence="2"/>
<dbReference type="Gene3D" id="3.30.70.270">
    <property type="match status" value="2"/>
</dbReference>
<proteinExistence type="predicted"/>
<evidence type="ECO:0000313" key="2">
    <source>
        <dbReference type="EMBL" id="KUM49347.1"/>
    </source>
</evidence>
<dbReference type="SUPFAM" id="SSF56672">
    <property type="entry name" value="DNA/RNA polymerases"/>
    <property type="match status" value="1"/>
</dbReference>
<accession>A0A101M1T6</accession>
<dbReference type="EMBL" id="LKAM01000003">
    <property type="protein sequence ID" value="KUM49347.1"/>
    <property type="molecule type" value="Genomic_DNA"/>
</dbReference>
<dbReference type="InterPro" id="IPR043128">
    <property type="entry name" value="Rev_trsase/Diguanyl_cyclase"/>
</dbReference>
<name>A0A101M1T6_PICGL</name>